<proteinExistence type="predicted"/>
<sequence>MECSRGIEEMSFWASSKVKDGWREAALPFSSAFRFLEERSMAMEGRGNPNPNPRTELKNDPFEIDKLEEYEVEEGEQNEKNEVETITSMGTSNEWFQFRADLGSIMYNHWLASGNMPEIWVHNS</sequence>
<evidence type="ECO:0000256" key="1">
    <source>
        <dbReference type="SAM" id="MobiDB-lite"/>
    </source>
</evidence>
<gene>
    <name evidence="2" type="ORF">A4U43_C01F3600</name>
</gene>
<accession>A0A5P1FLH3</accession>
<dbReference type="Gramene" id="ONK79166">
    <property type="protein sequence ID" value="ONK79166"/>
    <property type="gene ID" value="A4U43_C01F3600"/>
</dbReference>
<dbReference type="AlphaFoldDB" id="A0A5P1FLH3"/>
<reference evidence="3" key="1">
    <citation type="journal article" date="2017" name="Nat. Commun.">
        <title>The asparagus genome sheds light on the origin and evolution of a young Y chromosome.</title>
        <authorList>
            <person name="Harkess A."/>
            <person name="Zhou J."/>
            <person name="Xu C."/>
            <person name="Bowers J.E."/>
            <person name="Van der Hulst R."/>
            <person name="Ayyampalayam S."/>
            <person name="Mercati F."/>
            <person name="Riccardi P."/>
            <person name="McKain M.R."/>
            <person name="Kakrana A."/>
            <person name="Tang H."/>
            <person name="Ray J."/>
            <person name="Groenendijk J."/>
            <person name="Arikit S."/>
            <person name="Mathioni S.M."/>
            <person name="Nakano M."/>
            <person name="Shan H."/>
            <person name="Telgmann-Rauber A."/>
            <person name="Kanno A."/>
            <person name="Yue Z."/>
            <person name="Chen H."/>
            <person name="Li W."/>
            <person name="Chen Y."/>
            <person name="Xu X."/>
            <person name="Zhang Y."/>
            <person name="Luo S."/>
            <person name="Chen H."/>
            <person name="Gao J."/>
            <person name="Mao Z."/>
            <person name="Pires J.C."/>
            <person name="Luo M."/>
            <person name="Kudrna D."/>
            <person name="Wing R.A."/>
            <person name="Meyers B.C."/>
            <person name="Yi K."/>
            <person name="Kong H."/>
            <person name="Lavrijsen P."/>
            <person name="Sunseri F."/>
            <person name="Falavigna A."/>
            <person name="Ye Y."/>
            <person name="Leebens-Mack J.H."/>
            <person name="Chen G."/>
        </authorList>
    </citation>
    <scope>NUCLEOTIDE SEQUENCE [LARGE SCALE GENOMIC DNA]</scope>
    <source>
        <strain evidence="3">cv. DH0086</strain>
    </source>
</reference>
<dbReference type="Proteomes" id="UP000243459">
    <property type="component" value="Chromosome 1"/>
</dbReference>
<feature type="region of interest" description="Disordered" evidence="1">
    <location>
        <begin position="42"/>
        <end position="61"/>
    </location>
</feature>
<dbReference type="EMBL" id="CM007381">
    <property type="protein sequence ID" value="ONK79166.1"/>
    <property type="molecule type" value="Genomic_DNA"/>
</dbReference>
<evidence type="ECO:0000313" key="3">
    <source>
        <dbReference type="Proteomes" id="UP000243459"/>
    </source>
</evidence>
<protein>
    <submittedName>
        <fullName evidence="2">Uncharacterized protein</fullName>
    </submittedName>
</protein>
<evidence type="ECO:0000313" key="2">
    <source>
        <dbReference type="EMBL" id="ONK79166.1"/>
    </source>
</evidence>
<name>A0A5P1FLH3_ASPOF</name>
<keyword evidence="3" id="KW-1185">Reference proteome</keyword>
<organism evidence="2 3">
    <name type="scientific">Asparagus officinalis</name>
    <name type="common">Garden asparagus</name>
    <dbReference type="NCBI Taxonomy" id="4686"/>
    <lineage>
        <taxon>Eukaryota</taxon>
        <taxon>Viridiplantae</taxon>
        <taxon>Streptophyta</taxon>
        <taxon>Embryophyta</taxon>
        <taxon>Tracheophyta</taxon>
        <taxon>Spermatophyta</taxon>
        <taxon>Magnoliopsida</taxon>
        <taxon>Liliopsida</taxon>
        <taxon>Asparagales</taxon>
        <taxon>Asparagaceae</taxon>
        <taxon>Asparagoideae</taxon>
        <taxon>Asparagus</taxon>
    </lineage>
</organism>